<gene>
    <name evidence="2" type="ORF">B0H16DRAFT_1809293</name>
</gene>
<protein>
    <submittedName>
        <fullName evidence="2">Ribonuclease H-like domain-containing protein</fullName>
    </submittedName>
</protein>
<dbReference type="GO" id="GO:0006139">
    <property type="term" value="P:nucleobase-containing compound metabolic process"/>
    <property type="evidence" value="ECO:0007669"/>
    <property type="project" value="InterPro"/>
</dbReference>
<dbReference type="EMBL" id="JARKIB010000335">
    <property type="protein sequence ID" value="KAJ7713802.1"/>
    <property type="molecule type" value="Genomic_DNA"/>
</dbReference>
<dbReference type="GO" id="GO:0003676">
    <property type="term" value="F:nucleic acid binding"/>
    <property type="evidence" value="ECO:0007669"/>
    <property type="project" value="InterPro"/>
</dbReference>
<evidence type="ECO:0000313" key="3">
    <source>
        <dbReference type="Proteomes" id="UP001215598"/>
    </source>
</evidence>
<organism evidence="2 3">
    <name type="scientific">Mycena metata</name>
    <dbReference type="NCBI Taxonomy" id="1033252"/>
    <lineage>
        <taxon>Eukaryota</taxon>
        <taxon>Fungi</taxon>
        <taxon>Dikarya</taxon>
        <taxon>Basidiomycota</taxon>
        <taxon>Agaricomycotina</taxon>
        <taxon>Agaricomycetes</taxon>
        <taxon>Agaricomycetidae</taxon>
        <taxon>Agaricales</taxon>
        <taxon>Marasmiineae</taxon>
        <taxon>Mycenaceae</taxon>
        <taxon>Mycena</taxon>
    </lineage>
</organism>
<sequence>MTGDLTVFSDGQLYIGHSALGSLASVTVTKDPLSTMPQKRVNNTTFTFCDTPQSLSAVAANIRGSSTVFLDCEGHDLGLAGGGLSLISLGAPTPNQPQTYLIDAVALGTSELRPIFDILESPNVQKVVFDGRMNQTALFYDHGGVRLQNVVDLQLADIKSRVLRGENEGSLEQLMRLSPYLLQSEVEKNPQLYYKVQKASGAGADFYSHHSTGRFKHTSWLRRPLPQTALVYAANDITLIAHLWEEFVDQGYIDGKLGVQSLRYVRLWTTGPQINVNHRYKLHALLPLEILEDTTAVERTKLCPLCERLLPQRCFSITSWNRDVNRTCLVCRAIGIRIIKQK</sequence>
<dbReference type="Gene3D" id="3.30.420.10">
    <property type="entry name" value="Ribonuclease H-like superfamily/Ribonuclease H"/>
    <property type="match status" value="1"/>
</dbReference>
<dbReference type="Pfam" id="PF01612">
    <property type="entry name" value="DNA_pol_A_exo1"/>
    <property type="match status" value="1"/>
</dbReference>
<keyword evidence="3" id="KW-1185">Reference proteome</keyword>
<feature type="domain" description="3'-5' exonuclease" evidence="1">
    <location>
        <begin position="46"/>
        <end position="252"/>
    </location>
</feature>
<evidence type="ECO:0000313" key="2">
    <source>
        <dbReference type="EMBL" id="KAJ7713802.1"/>
    </source>
</evidence>
<dbReference type="GO" id="GO:0008408">
    <property type="term" value="F:3'-5' exonuclease activity"/>
    <property type="evidence" value="ECO:0007669"/>
    <property type="project" value="InterPro"/>
</dbReference>
<dbReference type="AlphaFoldDB" id="A0AAD7H6R8"/>
<dbReference type="Proteomes" id="UP001215598">
    <property type="component" value="Unassembled WGS sequence"/>
</dbReference>
<name>A0AAD7H6R8_9AGAR</name>
<dbReference type="InterPro" id="IPR036397">
    <property type="entry name" value="RNaseH_sf"/>
</dbReference>
<dbReference type="PANTHER" id="PTHR43040">
    <property type="entry name" value="RIBONUCLEASE D"/>
    <property type="match status" value="1"/>
</dbReference>
<feature type="non-terminal residue" evidence="2">
    <location>
        <position position="1"/>
    </location>
</feature>
<evidence type="ECO:0000259" key="1">
    <source>
        <dbReference type="SMART" id="SM00474"/>
    </source>
</evidence>
<accession>A0AAD7H6R8</accession>
<dbReference type="InterPro" id="IPR012337">
    <property type="entry name" value="RNaseH-like_sf"/>
</dbReference>
<comment type="caution">
    <text evidence="2">The sequence shown here is derived from an EMBL/GenBank/DDBJ whole genome shotgun (WGS) entry which is preliminary data.</text>
</comment>
<dbReference type="InterPro" id="IPR002562">
    <property type="entry name" value="3'-5'_exonuclease_dom"/>
</dbReference>
<proteinExistence type="predicted"/>
<reference evidence="2" key="1">
    <citation type="submission" date="2023-03" db="EMBL/GenBank/DDBJ databases">
        <title>Massive genome expansion in bonnet fungi (Mycena s.s.) driven by repeated elements and novel gene families across ecological guilds.</title>
        <authorList>
            <consortium name="Lawrence Berkeley National Laboratory"/>
            <person name="Harder C.B."/>
            <person name="Miyauchi S."/>
            <person name="Viragh M."/>
            <person name="Kuo A."/>
            <person name="Thoen E."/>
            <person name="Andreopoulos B."/>
            <person name="Lu D."/>
            <person name="Skrede I."/>
            <person name="Drula E."/>
            <person name="Henrissat B."/>
            <person name="Morin E."/>
            <person name="Kohler A."/>
            <person name="Barry K."/>
            <person name="LaButti K."/>
            <person name="Morin E."/>
            <person name="Salamov A."/>
            <person name="Lipzen A."/>
            <person name="Mereny Z."/>
            <person name="Hegedus B."/>
            <person name="Baldrian P."/>
            <person name="Stursova M."/>
            <person name="Weitz H."/>
            <person name="Taylor A."/>
            <person name="Grigoriev I.V."/>
            <person name="Nagy L.G."/>
            <person name="Martin F."/>
            <person name="Kauserud H."/>
        </authorList>
    </citation>
    <scope>NUCLEOTIDE SEQUENCE</scope>
    <source>
        <strain evidence="2">CBHHK182m</strain>
    </source>
</reference>
<dbReference type="SUPFAM" id="SSF53098">
    <property type="entry name" value="Ribonuclease H-like"/>
    <property type="match status" value="1"/>
</dbReference>
<dbReference type="PANTHER" id="PTHR43040:SF1">
    <property type="entry name" value="RIBONUCLEASE D"/>
    <property type="match status" value="1"/>
</dbReference>
<dbReference type="SMART" id="SM00474">
    <property type="entry name" value="35EXOc"/>
    <property type="match status" value="1"/>
</dbReference>